<reference evidence="1 2" key="1">
    <citation type="submission" date="2019-04" db="EMBL/GenBank/DDBJ databases">
        <authorList>
            <person name="Feng G."/>
            <person name="Zhang J."/>
            <person name="Zhu H."/>
        </authorList>
    </citation>
    <scope>NUCLEOTIDE SEQUENCE [LARGE SCALE GENOMIC DNA]</scope>
    <source>
        <strain evidence="1 2">9PBR-1</strain>
    </source>
</reference>
<dbReference type="AlphaFoldDB" id="A0A4Z0QEK7"/>
<sequence>MAKNPPKAVGLLQQFLSIARSILTNQVDLPSGILRLDATLYWLAQHDIKPLTDDEWELVEAYHAQIINFPLGEERLAWEPSALQKVSEELEQLNNLYRPQLLTLLNRVVNEQVL</sequence>
<protein>
    <recommendedName>
        <fullName evidence="3">DUF2489 domain-containing protein</fullName>
    </recommendedName>
</protein>
<dbReference type="RefSeq" id="WP_135391983.1">
    <property type="nucleotide sequence ID" value="NZ_SRMB01000001.1"/>
</dbReference>
<proteinExistence type="predicted"/>
<dbReference type="Proteomes" id="UP000298471">
    <property type="component" value="Unassembled WGS sequence"/>
</dbReference>
<name>A0A4Z0QEK7_9BACT</name>
<comment type="caution">
    <text evidence="1">The sequence shown here is derived from an EMBL/GenBank/DDBJ whole genome shotgun (WGS) entry which is preliminary data.</text>
</comment>
<dbReference type="OrthoDB" id="886749at2"/>
<dbReference type="EMBL" id="SRMB01000001">
    <property type="protein sequence ID" value="TGE28477.1"/>
    <property type="molecule type" value="Genomic_DNA"/>
</dbReference>
<evidence type="ECO:0008006" key="3">
    <source>
        <dbReference type="Google" id="ProtNLM"/>
    </source>
</evidence>
<accession>A0A4Z0QEK7</accession>
<evidence type="ECO:0000313" key="2">
    <source>
        <dbReference type="Proteomes" id="UP000298471"/>
    </source>
</evidence>
<gene>
    <name evidence="1" type="ORF">E5K02_03140</name>
</gene>
<evidence type="ECO:0000313" key="1">
    <source>
        <dbReference type="EMBL" id="TGE28477.1"/>
    </source>
</evidence>
<keyword evidence="2" id="KW-1185">Reference proteome</keyword>
<organism evidence="1 2">
    <name type="scientific">Hymenobacter metallicola</name>
    <dbReference type="NCBI Taxonomy" id="2563114"/>
    <lineage>
        <taxon>Bacteria</taxon>
        <taxon>Pseudomonadati</taxon>
        <taxon>Bacteroidota</taxon>
        <taxon>Cytophagia</taxon>
        <taxon>Cytophagales</taxon>
        <taxon>Hymenobacteraceae</taxon>
        <taxon>Hymenobacter</taxon>
    </lineage>
</organism>